<sequence length="129" mass="14004">MNYLIIFLKSDSLKLDIDSMTGAACLSEEGVFYAFPGVCQPLIFAVEVSLELLANFLANRRFSPSSPLATLGVPGSGCVLYGFAAGSARGFWKNFAERPTPFSWGVWVLQKRRKVHALSAPKRSNSAGL</sequence>
<organism evidence="1 2">
    <name type="scientific">Vreelandella malpeensis</name>
    <dbReference type="NCBI Taxonomy" id="1172368"/>
    <lineage>
        <taxon>Bacteria</taxon>
        <taxon>Pseudomonadati</taxon>
        <taxon>Pseudomonadota</taxon>
        <taxon>Gammaproteobacteria</taxon>
        <taxon>Oceanospirillales</taxon>
        <taxon>Halomonadaceae</taxon>
        <taxon>Vreelandella</taxon>
    </lineage>
</organism>
<evidence type="ECO:0000313" key="2">
    <source>
        <dbReference type="Proteomes" id="UP001319882"/>
    </source>
</evidence>
<protein>
    <submittedName>
        <fullName evidence="1">Uncharacterized protein</fullName>
    </submittedName>
</protein>
<evidence type="ECO:0000313" key="1">
    <source>
        <dbReference type="EMBL" id="MCB8888536.1"/>
    </source>
</evidence>
<comment type="caution">
    <text evidence="1">The sequence shown here is derived from an EMBL/GenBank/DDBJ whole genome shotgun (WGS) entry which is preliminary data.</text>
</comment>
<keyword evidence="2" id="KW-1185">Reference proteome</keyword>
<reference evidence="1 2" key="1">
    <citation type="journal article" date="2021" name="Sci. Rep.">
        <title>Genome analysis of a halophilic bacterium Halomonas malpeensis YU-PRIM-29(T) reveals its exopolysaccharide and pigment producing capabilities.</title>
        <authorList>
            <person name="Athmika"/>
            <person name="Ghate S.D."/>
            <person name="Arun A.B."/>
            <person name="Rao S.S."/>
            <person name="Kumar S.T.A."/>
            <person name="Kandiyil M.K."/>
            <person name="Saptami K."/>
            <person name="Rekha P.D."/>
        </authorList>
    </citation>
    <scope>NUCLEOTIDE SEQUENCE [LARGE SCALE GENOMIC DNA]</scope>
    <source>
        <strain evidence="2">prim 29</strain>
    </source>
</reference>
<proteinExistence type="predicted"/>
<dbReference type="EMBL" id="WHVL01000002">
    <property type="protein sequence ID" value="MCB8888536.1"/>
    <property type="molecule type" value="Genomic_DNA"/>
</dbReference>
<name>A0ABS8DQG2_9GAMM</name>
<gene>
    <name evidence="1" type="ORF">GEV37_05275</name>
</gene>
<dbReference type="Proteomes" id="UP001319882">
    <property type="component" value="Unassembled WGS sequence"/>
</dbReference>
<dbReference type="RefSeq" id="WP_227389215.1">
    <property type="nucleotide sequence ID" value="NZ_JBHSCJ010000010.1"/>
</dbReference>
<accession>A0ABS8DQG2</accession>